<dbReference type="RefSeq" id="WP_009139356.1">
    <property type="nucleotide sequence ID" value="NZ_JH815198.1"/>
</dbReference>
<dbReference type="Proteomes" id="UP000006069">
    <property type="component" value="Unassembled WGS sequence"/>
</dbReference>
<organism evidence="1 2">
    <name type="scientific">Slackia piriformis YIT 12062</name>
    <dbReference type="NCBI Taxonomy" id="742818"/>
    <lineage>
        <taxon>Bacteria</taxon>
        <taxon>Bacillati</taxon>
        <taxon>Actinomycetota</taxon>
        <taxon>Coriobacteriia</taxon>
        <taxon>Eggerthellales</taxon>
        <taxon>Eggerthellaceae</taxon>
        <taxon>Slackia</taxon>
    </lineage>
</organism>
<evidence type="ECO:0000313" key="1">
    <source>
        <dbReference type="EMBL" id="EJZ83637.1"/>
    </source>
</evidence>
<protein>
    <submittedName>
        <fullName evidence="1">Uncharacterized protein</fullName>
    </submittedName>
</protein>
<reference evidence="1 2" key="1">
    <citation type="submission" date="2012-08" db="EMBL/GenBank/DDBJ databases">
        <title>The Genome Sequence of Slackia piriformis YIT 12062.</title>
        <authorList>
            <consortium name="The Broad Institute Genome Sequencing Platform"/>
            <person name="Earl A."/>
            <person name="Ward D."/>
            <person name="Feldgarden M."/>
            <person name="Gevers D."/>
            <person name="Morotomi M."/>
            <person name="Walker B."/>
            <person name="Young S.K."/>
            <person name="Zeng Q."/>
            <person name="Gargeya S."/>
            <person name="Fitzgerald M."/>
            <person name="Haas B."/>
            <person name="Abouelleil A."/>
            <person name="Alvarado L."/>
            <person name="Arachchi H.M."/>
            <person name="Berlin A.M."/>
            <person name="Chapman S.B."/>
            <person name="Goldberg J."/>
            <person name="Griggs A."/>
            <person name="Gujja S."/>
            <person name="Hansen M."/>
            <person name="Howarth C."/>
            <person name="Imamovic A."/>
            <person name="Larimer J."/>
            <person name="McCowen C."/>
            <person name="Montmayeur A."/>
            <person name="Murphy C."/>
            <person name="Neiman D."/>
            <person name="Pearson M."/>
            <person name="Priest M."/>
            <person name="Roberts A."/>
            <person name="Saif S."/>
            <person name="Shea T."/>
            <person name="Sisk P."/>
            <person name="Sykes S."/>
            <person name="Wortman J."/>
            <person name="Nusbaum C."/>
            <person name="Birren B."/>
        </authorList>
    </citation>
    <scope>NUCLEOTIDE SEQUENCE [LARGE SCALE GENOMIC DNA]</scope>
    <source>
        <strain evidence="1 2">YIT 12062</strain>
    </source>
</reference>
<dbReference type="InParanoid" id="K0YJ89"/>
<accession>K0YJ89</accession>
<dbReference type="EMBL" id="ADMD01000007">
    <property type="protein sequence ID" value="EJZ83637.1"/>
    <property type="molecule type" value="Genomic_DNA"/>
</dbReference>
<dbReference type="HOGENOM" id="CLU_2572032_0_0_11"/>
<keyword evidence="2" id="KW-1185">Reference proteome</keyword>
<proteinExistence type="predicted"/>
<sequence length="81" mass="9014">MPQATAFVGLGIYVRKIAVISPNTTTGDLLCVFGYDAQRQPAGQAHPSFRQVRLQAHAVGFDLIKRPSEEQHKSWHVSARR</sequence>
<gene>
    <name evidence="1" type="ORF">HMPREF9451_01157</name>
</gene>
<dbReference type="AlphaFoldDB" id="K0YJ89"/>
<evidence type="ECO:0000313" key="2">
    <source>
        <dbReference type="Proteomes" id="UP000006069"/>
    </source>
</evidence>
<comment type="caution">
    <text evidence="1">The sequence shown here is derived from an EMBL/GenBank/DDBJ whole genome shotgun (WGS) entry which is preliminary data.</text>
</comment>
<name>K0YJ89_9ACTN</name>